<dbReference type="InterPro" id="IPR035979">
    <property type="entry name" value="RBD_domain_sf"/>
</dbReference>
<dbReference type="InterPro" id="IPR012677">
    <property type="entry name" value="Nucleotide-bd_a/b_plait_sf"/>
</dbReference>
<evidence type="ECO:0000259" key="10">
    <source>
        <dbReference type="PROSITE" id="PS51281"/>
    </source>
</evidence>
<dbReference type="FunFam" id="3.30.70.330:FF:000675">
    <property type="entry name" value="Nuclear RNA export factor 7"/>
    <property type="match status" value="1"/>
</dbReference>
<dbReference type="GO" id="GO:0003729">
    <property type="term" value="F:mRNA binding"/>
    <property type="evidence" value="ECO:0007669"/>
    <property type="project" value="Ensembl"/>
</dbReference>
<dbReference type="RefSeq" id="XP_021009383.1">
    <property type="nucleotide sequence ID" value="XM_021153724.1"/>
</dbReference>
<dbReference type="FunFam" id="3.80.10.10:FF:000183">
    <property type="entry name" value="nuclear RNA export factor 2-like"/>
    <property type="match status" value="1"/>
</dbReference>
<gene>
    <name evidence="12" type="primary">LOC110287042</name>
</gene>
<reference evidence="12" key="1">
    <citation type="submission" date="2025-08" db="UniProtKB">
        <authorList>
            <consortium name="RefSeq"/>
        </authorList>
    </citation>
    <scope>IDENTIFICATION</scope>
</reference>
<keyword evidence="11" id="KW-1185">Reference proteome</keyword>
<evidence type="ECO:0000259" key="9">
    <source>
        <dbReference type="PROSITE" id="PS50177"/>
    </source>
</evidence>
<evidence type="ECO:0000256" key="3">
    <source>
        <dbReference type="ARBA" id="ARBA00022448"/>
    </source>
</evidence>
<keyword evidence="4" id="KW-0433">Leucine-rich repeat</keyword>
<evidence type="ECO:0000256" key="8">
    <source>
        <dbReference type="SAM" id="MobiDB-lite"/>
    </source>
</evidence>
<keyword evidence="3" id="KW-0813">Transport</keyword>
<dbReference type="InterPro" id="IPR005637">
    <property type="entry name" value="TAP_C_dom"/>
</dbReference>
<dbReference type="SMART" id="SM00804">
    <property type="entry name" value="TAP_C"/>
    <property type="match status" value="1"/>
</dbReference>
<evidence type="ECO:0000256" key="6">
    <source>
        <dbReference type="ARBA" id="ARBA00022816"/>
    </source>
</evidence>
<feature type="domain" description="TAP-C" evidence="10">
    <location>
        <begin position="567"/>
        <end position="621"/>
    </location>
</feature>
<sequence length="621" mass="72493">MCSNERKQGPFRHTGTTNAWQSPMGRKKDKVSSLSYAGTSTDHYEHTGHTILPLKAQSDGGNLEIRAVLWNPSVRHTPYAGRHRSREEEHMEDQIHVTVQRDDKPEQREAGQFTENGTLGSWFKVTVPCGRKYDKIQLMNSIHSLCSVPFTPVDFYCDKHRIQFFVPDLRIASALKDVSYKIYNEDFQKIPIFVNPSVAPYSVQNRFTKEEMEQLKLAMRKRYDISQHALCLKKLRFDPDLMKHNIHMILNRRSCMAATLQIIQENFPRLLSLNLSSNKLFQLDGLFDVVKKAPQLKILNLSKNMLRTVWELEKMKGLKLEQLWLEGNPLCSTFRDRSSYVRAVLECFPELSYLDGRKLLLPTVMNTEERKLMKPCKDIFRGSEVIKNQVQRFLREYYLMYDSEERQGLLNIYHDQACFSLTIPFNPSDPDLNSMCGYFKDENDMKNFKEFHIQRQLLKYTKQDIVECLKGFPQTLHAFSSFQVNICFQMETMLCFSVCGLFKEEGTPKECVRAFMRIFIAVLGRNSNMCIVNDQLFVRNPSSEEIHSAFVIPSPTSYSNFKLVLSQEQQRMVQAFSTQSGMKLEWSQKCLEDNKWDYTRAAEVFTMLQTKCKIPKEFFKQ</sequence>
<dbReference type="InterPro" id="IPR015245">
    <property type="entry name" value="Tap_RNA-bd"/>
</dbReference>
<dbReference type="Pfam" id="PF24048">
    <property type="entry name" value="LRR_NXF1-5"/>
    <property type="match status" value="1"/>
</dbReference>
<dbReference type="SUPFAM" id="SSF46934">
    <property type="entry name" value="UBA-like"/>
    <property type="match status" value="1"/>
</dbReference>
<dbReference type="InterPro" id="IPR032710">
    <property type="entry name" value="NTF2-like_dom_sf"/>
</dbReference>
<comment type="similarity">
    <text evidence="2">Belongs to the NXF family.</text>
</comment>
<dbReference type="PROSITE" id="PS50177">
    <property type="entry name" value="NTF2_DOMAIN"/>
    <property type="match status" value="1"/>
</dbReference>
<dbReference type="PANTHER" id="PTHR10662:SF45">
    <property type="entry name" value="NUCLEAR RNA EXPORT FACTOR 7"/>
    <property type="match status" value="1"/>
</dbReference>
<evidence type="ECO:0000256" key="2">
    <source>
        <dbReference type="ARBA" id="ARBA00009285"/>
    </source>
</evidence>
<comment type="subcellular location">
    <subcellularLocation>
        <location evidence="1">Nucleus</location>
        <location evidence="1">Nucleoplasm</location>
    </subcellularLocation>
</comment>
<dbReference type="Gene3D" id="3.30.70.330">
    <property type="match status" value="1"/>
</dbReference>
<dbReference type="InterPro" id="IPR018222">
    <property type="entry name" value="Nuclear_transport_factor_2_euk"/>
</dbReference>
<dbReference type="InterPro" id="IPR057125">
    <property type="entry name" value="NXF1/2/3/5-like_LRR"/>
</dbReference>
<evidence type="ECO:0000313" key="12">
    <source>
        <dbReference type="RefSeq" id="XP_021009383.1"/>
    </source>
</evidence>
<dbReference type="Gene3D" id="3.10.450.50">
    <property type="match status" value="1"/>
</dbReference>
<dbReference type="InterPro" id="IPR009060">
    <property type="entry name" value="UBA-like_sf"/>
</dbReference>
<dbReference type="InterPro" id="IPR030217">
    <property type="entry name" value="NXF_fam"/>
</dbReference>
<dbReference type="SUPFAM" id="SSF54427">
    <property type="entry name" value="NTF2-like"/>
    <property type="match status" value="1"/>
</dbReference>
<dbReference type="SUPFAM" id="SSF52058">
    <property type="entry name" value="L domain-like"/>
    <property type="match status" value="1"/>
</dbReference>
<dbReference type="PROSITE" id="PS51281">
    <property type="entry name" value="TAP_C"/>
    <property type="match status" value="1"/>
</dbReference>
<dbReference type="Pfam" id="PF09162">
    <property type="entry name" value="Tap-RNA_bind"/>
    <property type="match status" value="1"/>
</dbReference>
<evidence type="ECO:0000256" key="5">
    <source>
        <dbReference type="ARBA" id="ARBA00022737"/>
    </source>
</evidence>
<feature type="domain" description="NTF2" evidence="9">
    <location>
        <begin position="389"/>
        <end position="538"/>
    </location>
</feature>
<evidence type="ECO:0000256" key="4">
    <source>
        <dbReference type="ARBA" id="ARBA00022614"/>
    </source>
</evidence>
<dbReference type="GO" id="GO:0005654">
    <property type="term" value="C:nucleoplasm"/>
    <property type="evidence" value="ECO:0007669"/>
    <property type="project" value="UniProtKB-SubCell"/>
</dbReference>
<dbReference type="FunFam" id="3.10.450.50:FF:000053">
    <property type="entry name" value="Nuclear RNA export factor 7"/>
    <property type="match status" value="1"/>
</dbReference>
<dbReference type="InterPro" id="IPR001611">
    <property type="entry name" value="Leu-rich_rpt"/>
</dbReference>
<dbReference type="SUPFAM" id="SSF54928">
    <property type="entry name" value="RNA-binding domain, RBD"/>
    <property type="match status" value="1"/>
</dbReference>
<feature type="region of interest" description="Disordered" evidence="8">
    <location>
        <begin position="1"/>
        <end position="27"/>
    </location>
</feature>
<dbReference type="GeneID" id="110287042"/>
<evidence type="ECO:0000256" key="1">
    <source>
        <dbReference type="ARBA" id="ARBA00004642"/>
    </source>
</evidence>
<dbReference type="PROSITE" id="PS51450">
    <property type="entry name" value="LRR"/>
    <property type="match status" value="2"/>
</dbReference>
<dbReference type="Gene3D" id="3.80.10.10">
    <property type="entry name" value="Ribonuclease Inhibitor"/>
    <property type="match status" value="1"/>
</dbReference>
<dbReference type="GO" id="GO:0005737">
    <property type="term" value="C:cytoplasm"/>
    <property type="evidence" value="ECO:0007669"/>
    <property type="project" value="Ensembl"/>
</dbReference>
<proteinExistence type="inferred from homology"/>
<protein>
    <submittedName>
        <fullName evidence="12">Nuclear RNA export factor 2-like isoform X1</fullName>
    </submittedName>
</protein>
<dbReference type="FunFam" id="1.10.8.10:FF:000018">
    <property type="entry name" value="Nuclear RNA export factor 1"/>
    <property type="match status" value="1"/>
</dbReference>
<dbReference type="PANTHER" id="PTHR10662">
    <property type="entry name" value="NUCLEAR RNA EXPORT FACTOR"/>
    <property type="match status" value="1"/>
</dbReference>
<organism evidence="11 12">
    <name type="scientific">Mus caroli</name>
    <name type="common">Ryukyu mouse</name>
    <name type="synonym">Ricefield mouse</name>
    <dbReference type="NCBI Taxonomy" id="10089"/>
    <lineage>
        <taxon>Eukaryota</taxon>
        <taxon>Metazoa</taxon>
        <taxon>Chordata</taxon>
        <taxon>Craniata</taxon>
        <taxon>Vertebrata</taxon>
        <taxon>Euteleostomi</taxon>
        <taxon>Mammalia</taxon>
        <taxon>Eutheria</taxon>
        <taxon>Euarchontoglires</taxon>
        <taxon>Glires</taxon>
        <taxon>Rodentia</taxon>
        <taxon>Myomorpha</taxon>
        <taxon>Muroidea</taxon>
        <taxon>Muridae</taxon>
        <taxon>Murinae</taxon>
        <taxon>Mus</taxon>
        <taxon>Mus</taxon>
    </lineage>
</organism>
<dbReference type="KEGG" id="mcal:110287042"/>
<dbReference type="AlphaFoldDB" id="A0A6P5P042"/>
<dbReference type="CDD" id="cd14342">
    <property type="entry name" value="UBA_TAP-C"/>
    <property type="match status" value="1"/>
</dbReference>
<keyword evidence="5" id="KW-0677">Repeat</keyword>
<accession>A0A6P5P042</accession>
<dbReference type="Pfam" id="PF03943">
    <property type="entry name" value="TAP_C"/>
    <property type="match status" value="1"/>
</dbReference>
<name>A0A6P5P042_MUSCR</name>
<keyword evidence="6" id="KW-0509">mRNA transport</keyword>
<dbReference type="Gene3D" id="1.10.8.10">
    <property type="entry name" value="DNA helicase RuvA subunit, C-terminal domain"/>
    <property type="match status" value="1"/>
</dbReference>
<dbReference type="Pfam" id="PF22602">
    <property type="entry name" value="NXF_NTF2"/>
    <property type="match status" value="1"/>
</dbReference>
<dbReference type="GO" id="GO:0016973">
    <property type="term" value="P:poly(A)+ mRNA export from nucleus"/>
    <property type="evidence" value="ECO:0007669"/>
    <property type="project" value="TreeGrafter"/>
</dbReference>
<dbReference type="Proteomes" id="UP000515126">
    <property type="component" value="Chromosome X"/>
</dbReference>
<dbReference type="InterPro" id="IPR002075">
    <property type="entry name" value="NTF2_dom"/>
</dbReference>
<dbReference type="InterPro" id="IPR032675">
    <property type="entry name" value="LRR_dom_sf"/>
</dbReference>
<keyword evidence="7" id="KW-0539">Nucleus</keyword>
<evidence type="ECO:0000313" key="11">
    <source>
        <dbReference type="Proteomes" id="UP000515126"/>
    </source>
</evidence>
<evidence type="ECO:0000256" key="7">
    <source>
        <dbReference type="ARBA" id="ARBA00023242"/>
    </source>
</evidence>